<reference evidence="11 12" key="1">
    <citation type="submission" date="2014-07" db="EMBL/GenBank/DDBJ databases">
        <authorList>
            <person name="Urmite Genomes Urmite Genomes"/>
        </authorList>
    </citation>
    <scope>NUCLEOTIDE SEQUENCE [LARGE SCALE GENOMIC DNA]</scope>
    <source>
        <strain evidence="11 12">13MG44_air</strain>
    </source>
</reference>
<keyword evidence="4 10" id="KW-0808">Transferase</keyword>
<dbReference type="Proteomes" id="UP000044136">
    <property type="component" value="Unassembled WGS sequence"/>
</dbReference>
<dbReference type="GO" id="GO:0006633">
    <property type="term" value="P:fatty acid biosynthetic process"/>
    <property type="evidence" value="ECO:0007669"/>
    <property type="project" value="UniProtKB-UniRule"/>
</dbReference>
<gene>
    <name evidence="11" type="primary">plsX_1</name>
    <name evidence="10" type="synonym">plsX</name>
    <name evidence="11" type="ORF">BN1048_00502</name>
</gene>
<dbReference type="InterPro" id="IPR003664">
    <property type="entry name" value="FA_synthesis"/>
</dbReference>
<comment type="similarity">
    <text evidence="10">Belongs to the PlsX family.</text>
</comment>
<name>A0A078LZU8_9STAP</name>
<keyword evidence="5 10" id="KW-0443">Lipid metabolism</keyword>
<protein>
    <recommendedName>
        <fullName evidence="8 10">Phosphate acyltransferase</fullName>
        <ecNumber evidence="8 10">2.3.1.274</ecNumber>
    </recommendedName>
    <alternativeName>
        <fullName evidence="10">Acyl-ACP phosphotransacylase</fullName>
    </alternativeName>
    <alternativeName>
        <fullName evidence="10">Acyl-[acyl-carrier-protein]--phosphate acyltransferase</fullName>
    </alternativeName>
    <alternativeName>
        <fullName evidence="10">Phosphate-acyl-ACP acyltransferase</fullName>
    </alternativeName>
</protein>
<evidence type="ECO:0000313" key="11">
    <source>
        <dbReference type="EMBL" id="CDZ99500.1"/>
    </source>
</evidence>
<dbReference type="PIRSF" id="PIRSF002465">
    <property type="entry name" value="Phsphlp_syn_PlsX"/>
    <property type="match status" value="1"/>
</dbReference>
<dbReference type="HOGENOM" id="CLU_039379_1_1_9"/>
<accession>A0A078LZU8</accession>
<dbReference type="AlphaFoldDB" id="A0A078LZU8"/>
<proteinExistence type="inferred from homology"/>
<evidence type="ECO:0000256" key="8">
    <source>
        <dbReference type="ARBA" id="ARBA00024069"/>
    </source>
</evidence>
<evidence type="ECO:0000256" key="9">
    <source>
        <dbReference type="ARBA" id="ARBA00046608"/>
    </source>
</evidence>
<dbReference type="PANTHER" id="PTHR30100">
    <property type="entry name" value="FATTY ACID/PHOSPHOLIPID SYNTHESIS PROTEIN PLSX"/>
    <property type="match status" value="1"/>
</dbReference>
<dbReference type="UniPathway" id="UPA00085"/>
<dbReference type="EMBL" id="CCSE01000001">
    <property type="protein sequence ID" value="CDZ99500.1"/>
    <property type="molecule type" value="Genomic_DNA"/>
</dbReference>
<evidence type="ECO:0000256" key="7">
    <source>
        <dbReference type="ARBA" id="ARBA00023264"/>
    </source>
</evidence>
<dbReference type="HAMAP" id="MF_00019">
    <property type="entry name" value="PlsX"/>
    <property type="match status" value="1"/>
</dbReference>
<comment type="pathway">
    <text evidence="10">Lipid metabolism; phospholipid metabolism.</text>
</comment>
<dbReference type="GO" id="GO:0005737">
    <property type="term" value="C:cytoplasm"/>
    <property type="evidence" value="ECO:0007669"/>
    <property type="project" value="UniProtKB-SubCell"/>
</dbReference>
<keyword evidence="2 10" id="KW-0963">Cytoplasm</keyword>
<dbReference type="InterPro" id="IPR012281">
    <property type="entry name" value="Phospholipid_synth_PlsX-like"/>
</dbReference>
<evidence type="ECO:0000313" key="12">
    <source>
        <dbReference type="Proteomes" id="UP000044136"/>
    </source>
</evidence>
<comment type="function">
    <text evidence="10">Catalyzes the reversible formation of acyl-phosphate (acyl-PO(4)) from acyl-[acyl-carrier-protein] (acyl-ACP). This enzyme utilizes acyl-ACP as fatty acyl donor, but not acyl-CoA.</text>
</comment>
<dbReference type="Gene3D" id="3.40.718.10">
    <property type="entry name" value="Isopropylmalate Dehydrogenase"/>
    <property type="match status" value="1"/>
</dbReference>
<dbReference type="SUPFAM" id="SSF53659">
    <property type="entry name" value="Isocitrate/Isopropylmalate dehydrogenase-like"/>
    <property type="match status" value="1"/>
</dbReference>
<dbReference type="EC" id="2.3.1.274" evidence="8 10"/>
<evidence type="ECO:0000256" key="3">
    <source>
        <dbReference type="ARBA" id="ARBA00022516"/>
    </source>
</evidence>
<evidence type="ECO:0000256" key="4">
    <source>
        <dbReference type="ARBA" id="ARBA00022679"/>
    </source>
</evidence>
<organism evidence="11 12">
    <name type="scientific">Jeotgalicoccus saudimassiliensis</name>
    <dbReference type="NCBI Taxonomy" id="1461582"/>
    <lineage>
        <taxon>Bacteria</taxon>
        <taxon>Bacillati</taxon>
        <taxon>Bacillota</taxon>
        <taxon>Bacilli</taxon>
        <taxon>Bacillales</taxon>
        <taxon>Staphylococcaceae</taxon>
        <taxon>Jeotgalicoccus</taxon>
    </lineage>
</organism>
<keyword evidence="12" id="KW-1185">Reference proteome</keyword>
<comment type="catalytic activity">
    <reaction evidence="1 10">
        <text>a fatty acyl-[ACP] + phosphate = an acyl phosphate + holo-[ACP]</text>
        <dbReference type="Rhea" id="RHEA:42292"/>
        <dbReference type="Rhea" id="RHEA-COMP:9685"/>
        <dbReference type="Rhea" id="RHEA-COMP:14125"/>
        <dbReference type="ChEBI" id="CHEBI:43474"/>
        <dbReference type="ChEBI" id="CHEBI:59918"/>
        <dbReference type="ChEBI" id="CHEBI:64479"/>
        <dbReference type="ChEBI" id="CHEBI:138651"/>
        <dbReference type="EC" id="2.3.1.274"/>
    </reaction>
</comment>
<dbReference type="STRING" id="1461582.BN1048_00502"/>
<evidence type="ECO:0000256" key="2">
    <source>
        <dbReference type="ARBA" id="ARBA00022490"/>
    </source>
</evidence>
<keyword evidence="6 10" id="KW-0594">Phospholipid biosynthesis</keyword>
<dbReference type="Pfam" id="PF02504">
    <property type="entry name" value="FA_synthesis"/>
    <property type="match status" value="1"/>
</dbReference>
<comment type="subunit">
    <text evidence="9 10">Homodimer. Probably interacts with PlsY.</text>
</comment>
<keyword evidence="3 10" id="KW-0444">Lipid biosynthesis</keyword>
<dbReference type="OrthoDB" id="9806408at2"/>
<keyword evidence="7 10" id="KW-1208">Phospholipid metabolism</keyword>
<dbReference type="GO" id="GO:0008654">
    <property type="term" value="P:phospholipid biosynthetic process"/>
    <property type="evidence" value="ECO:0007669"/>
    <property type="project" value="UniProtKB-KW"/>
</dbReference>
<dbReference type="PANTHER" id="PTHR30100:SF1">
    <property type="entry name" value="PHOSPHATE ACYLTRANSFERASE"/>
    <property type="match status" value="1"/>
</dbReference>
<evidence type="ECO:0000256" key="5">
    <source>
        <dbReference type="ARBA" id="ARBA00023098"/>
    </source>
</evidence>
<evidence type="ECO:0000256" key="1">
    <source>
        <dbReference type="ARBA" id="ARBA00001232"/>
    </source>
</evidence>
<dbReference type="GO" id="GO:0043811">
    <property type="term" value="F:phosphate:acyl-[acyl carrier protein] acyltransferase activity"/>
    <property type="evidence" value="ECO:0007669"/>
    <property type="project" value="UniProtKB-UniRule"/>
</dbReference>
<sequence>MAKIAVDLMGGDNAPKAIEEGILQAVDTFEDVEILAYGMAGSYSGNHPRVTFIEVTEKIESEDDPVKSVRRKKDSSLVRAVKAVEDGEAEAIVSAGNTGAIMSAGLFGVKRIKGIERPAITTMLPTTSGKGMLMLDMGANSENKPNHLLQFAQMASVYMENIEGRKNPTIGLINNGSEEIKGTELTKETYQLLKHSGLNFAGFFETRDILTGDVDIAVTDGFTGNVVLKTIEGTSSSLLGEVKKIMMKNPVNKLAALAMKNDFQELKNMLDYRQFGGAPLMGLQGNVIKAHGSSDATAIVNAVKQAKIMADSGTIDKIKDLIGETNE</sequence>
<dbReference type="NCBIfam" id="TIGR00182">
    <property type="entry name" value="plsX"/>
    <property type="match status" value="1"/>
</dbReference>
<evidence type="ECO:0000256" key="6">
    <source>
        <dbReference type="ARBA" id="ARBA00023209"/>
    </source>
</evidence>
<dbReference type="eggNOG" id="COG0416">
    <property type="taxonomic scope" value="Bacteria"/>
</dbReference>
<dbReference type="RefSeq" id="WP_035808080.1">
    <property type="nucleotide sequence ID" value="NZ_CCSE01000001.1"/>
</dbReference>
<keyword evidence="11" id="KW-0012">Acyltransferase</keyword>
<evidence type="ECO:0000256" key="10">
    <source>
        <dbReference type="HAMAP-Rule" id="MF_00019"/>
    </source>
</evidence>
<comment type="subcellular location">
    <subcellularLocation>
        <location evidence="10">Cytoplasm</location>
    </subcellularLocation>
    <text evidence="10">Associated with the membrane possibly through PlsY.</text>
</comment>